<organism evidence="12 13">
    <name type="scientific">Candidatus Portnoybacteria bacterium CG10_big_fil_rev_8_21_14_0_10_36_7</name>
    <dbReference type="NCBI Taxonomy" id="1974812"/>
    <lineage>
        <taxon>Bacteria</taxon>
        <taxon>Candidatus Portnoyibacteriota</taxon>
    </lineage>
</organism>
<comment type="function">
    <text evidence="7 10">This protein binds specifically to 23S rRNA; its binding is stimulated by other ribosomal proteins, e.g., L4, L17, and L20. It is important during the early stages of 50S assembly. It makes multiple contacts with different domains of the 23S rRNA in the assembled 50S subunit and ribosome.</text>
</comment>
<proteinExistence type="inferred from homology"/>
<dbReference type="EMBL" id="PFDW01000069">
    <property type="protein sequence ID" value="PJE57945.1"/>
    <property type="molecule type" value="Genomic_DNA"/>
</dbReference>
<evidence type="ECO:0000313" key="12">
    <source>
        <dbReference type="EMBL" id="PJE57945.1"/>
    </source>
</evidence>
<dbReference type="InterPro" id="IPR018260">
    <property type="entry name" value="Ribosomal_uL22_CS"/>
</dbReference>
<evidence type="ECO:0000313" key="13">
    <source>
        <dbReference type="Proteomes" id="UP000231450"/>
    </source>
</evidence>
<keyword evidence="2 7" id="KW-0699">rRNA-binding</keyword>
<evidence type="ECO:0000256" key="3">
    <source>
        <dbReference type="ARBA" id="ARBA00022884"/>
    </source>
</evidence>
<gene>
    <name evidence="7" type="primary">rplV</name>
    <name evidence="12" type="ORF">COU81_03355</name>
</gene>
<dbReference type="PANTHER" id="PTHR13501">
    <property type="entry name" value="CHLOROPLAST 50S RIBOSOMAL PROTEIN L22-RELATED"/>
    <property type="match status" value="1"/>
</dbReference>
<dbReference type="Gene3D" id="3.90.470.10">
    <property type="entry name" value="Ribosomal protein L22/L17"/>
    <property type="match status" value="1"/>
</dbReference>
<dbReference type="GO" id="GO:0006412">
    <property type="term" value="P:translation"/>
    <property type="evidence" value="ECO:0007669"/>
    <property type="project" value="UniProtKB-UniRule"/>
</dbReference>
<keyword evidence="3 7" id="KW-0694">RNA-binding</keyword>
<dbReference type="Pfam" id="PF00237">
    <property type="entry name" value="Ribosomal_L22"/>
    <property type="match status" value="1"/>
</dbReference>
<dbReference type="SUPFAM" id="SSF54843">
    <property type="entry name" value="Ribosomal protein L22"/>
    <property type="match status" value="1"/>
</dbReference>
<evidence type="ECO:0000256" key="1">
    <source>
        <dbReference type="ARBA" id="ARBA00009451"/>
    </source>
</evidence>
<comment type="function">
    <text evidence="7">The globular domain of the protein is located near the polypeptide exit tunnel on the outside of the subunit, while an extended beta-hairpin is found that lines the wall of the exit tunnel in the center of the 70S ribosome.</text>
</comment>
<evidence type="ECO:0000256" key="2">
    <source>
        <dbReference type="ARBA" id="ARBA00022730"/>
    </source>
</evidence>
<evidence type="ECO:0000256" key="6">
    <source>
        <dbReference type="ARBA" id="ARBA00035207"/>
    </source>
</evidence>
<dbReference type="PANTHER" id="PTHR13501:SF8">
    <property type="entry name" value="LARGE RIBOSOMAL SUBUNIT PROTEIN UL22M"/>
    <property type="match status" value="1"/>
</dbReference>
<sequence>MQVIAKLNNLRIAPRKVRLVVNLVKKMPIEQAKAQLKFLSKRSTLPVFKLLKSAQSNAVQNFGIEKENLFVKEIKVDEARMMKRWLPRAFGRATPIQKKSSHISVVLEEITAGKGRVAEAKISKPIEVVESLSEKTSIDSKGSKLKTGDAKSHADVVEPKKKLSSKPGLKGMGKVFRRKTI</sequence>
<dbReference type="InterPro" id="IPR005727">
    <property type="entry name" value="Ribosomal_uL22_bac/chlpt-type"/>
</dbReference>
<feature type="region of interest" description="Disordered" evidence="11">
    <location>
        <begin position="139"/>
        <end position="181"/>
    </location>
</feature>
<evidence type="ECO:0000256" key="7">
    <source>
        <dbReference type="HAMAP-Rule" id="MF_01331"/>
    </source>
</evidence>
<evidence type="ECO:0000256" key="10">
    <source>
        <dbReference type="RuleBase" id="RU004008"/>
    </source>
</evidence>
<comment type="subunit">
    <text evidence="7 9">Part of the 50S ribosomal subunit.</text>
</comment>
<dbReference type="Proteomes" id="UP000231450">
    <property type="component" value="Unassembled WGS sequence"/>
</dbReference>
<evidence type="ECO:0000256" key="11">
    <source>
        <dbReference type="SAM" id="MobiDB-lite"/>
    </source>
</evidence>
<dbReference type="InterPro" id="IPR001063">
    <property type="entry name" value="Ribosomal_uL22"/>
</dbReference>
<dbReference type="NCBIfam" id="TIGR01044">
    <property type="entry name" value="rplV_bact"/>
    <property type="match status" value="1"/>
</dbReference>
<keyword evidence="4 7" id="KW-0689">Ribosomal protein</keyword>
<name>A0A2M8KDF6_9BACT</name>
<comment type="caution">
    <text evidence="12">The sequence shown here is derived from an EMBL/GenBank/DDBJ whole genome shotgun (WGS) entry which is preliminary data.</text>
</comment>
<reference evidence="13" key="1">
    <citation type="submission" date="2017-09" db="EMBL/GenBank/DDBJ databases">
        <title>Depth-based differentiation of microbial function through sediment-hosted aquifers and enrichment of novel symbionts in the deep terrestrial subsurface.</title>
        <authorList>
            <person name="Probst A.J."/>
            <person name="Ladd B."/>
            <person name="Jarett J.K."/>
            <person name="Geller-Mcgrath D.E."/>
            <person name="Sieber C.M.K."/>
            <person name="Emerson J.B."/>
            <person name="Anantharaman K."/>
            <person name="Thomas B.C."/>
            <person name="Malmstrom R."/>
            <person name="Stieglmeier M."/>
            <person name="Klingl A."/>
            <person name="Woyke T."/>
            <person name="Ryan C.M."/>
            <person name="Banfield J.F."/>
        </authorList>
    </citation>
    <scope>NUCLEOTIDE SEQUENCE [LARGE SCALE GENOMIC DNA]</scope>
</reference>
<comment type="similarity">
    <text evidence="1 7 8">Belongs to the universal ribosomal protein uL22 family.</text>
</comment>
<dbReference type="HAMAP" id="MF_01331_B">
    <property type="entry name" value="Ribosomal_uL22_B"/>
    <property type="match status" value="1"/>
</dbReference>
<dbReference type="InterPro" id="IPR036394">
    <property type="entry name" value="Ribosomal_uL22_sf"/>
</dbReference>
<evidence type="ECO:0000256" key="8">
    <source>
        <dbReference type="RuleBase" id="RU004005"/>
    </source>
</evidence>
<dbReference type="GO" id="GO:0003735">
    <property type="term" value="F:structural constituent of ribosome"/>
    <property type="evidence" value="ECO:0007669"/>
    <property type="project" value="InterPro"/>
</dbReference>
<dbReference type="PROSITE" id="PS00464">
    <property type="entry name" value="RIBOSOMAL_L22"/>
    <property type="match status" value="1"/>
</dbReference>
<dbReference type="InterPro" id="IPR047867">
    <property type="entry name" value="Ribosomal_uL22_bac/org-type"/>
</dbReference>
<dbReference type="CDD" id="cd00336">
    <property type="entry name" value="Ribosomal_L22"/>
    <property type="match status" value="1"/>
</dbReference>
<evidence type="ECO:0000256" key="9">
    <source>
        <dbReference type="RuleBase" id="RU004006"/>
    </source>
</evidence>
<accession>A0A2M8KDF6</accession>
<evidence type="ECO:0000256" key="5">
    <source>
        <dbReference type="ARBA" id="ARBA00023274"/>
    </source>
</evidence>
<evidence type="ECO:0000256" key="4">
    <source>
        <dbReference type="ARBA" id="ARBA00022980"/>
    </source>
</evidence>
<dbReference type="AlphaFoldDB" id="A0A2M8KDF6"/>
<dbReference type="GO" id="GO:0022625">
    <property type="term" value="C:cytosolic large ribosomal subunit"/>
    <property type="evidence" value="ECO:0007669"/>
    <property type="project" value="TreeGrafter"/>
</dbReference>
<dbReference type="GO" id="GO:0019843">
    <property type="term" value="F:rRNA binding"/>
    <property type="evidence" value="ECO:0007669"/>
    <property type="project" value="UniProtKB-UniRule"/>
</dbReference>
<feature type="compositionally biased region" description="Basic and acidic residues" evidence="11">
    <location>
        <begin position="139"/>
        <end position="161"/>
    </location>
</feature>
<protein>
    <recommendedName>
        <fullName evidence="6 7">Large ribosomal subunit protein uL22</fullName>
    </recommendedName>
</protein>
<keyword evidence="5 7" id="KW-0687">Ribonucleoprotein</keyword>